<dbReference type="Pfam" id="PF13912">
    <property type="entry name" value="zf-C2H2_6"/>
    <property type="match status" value="1"/>
</dbReference>
<dbReference type="InterPro" id="IPR050329">
    <property type="entry name" value="GLI_C2H2-zinc-finger"/>
</dbReference>
<evidence type="ECO:0000256" key="3">
    <source>
        <dbReference type="ARBA" id="ARBA00022771"/>
    </source>
</evidence>
<feature type="domain" description="C2H2-type" evidence="7">
    <location>
        <begin position="75"/>
        <end position="104"/>
    </location>
</feature>
<dbReference type="Proteomes" id="UP000194236">
    <property type="component" value="Unassembled WGS sequence"/>
</dbReference>
<organism evidence="8 9">
    <name type="scientific">Euroglyphus maynei</name>
    <name type="common">Mayne's house dust mite</name>
    <dbReference type="NCBI Taxonomy" id="6958"/>
    <lineage>
        <taxon>Eukaryota</taxon>
        <taxon>Metazoa</taxon>
        <taxon>Ecdysozoa</taxon>
        <taxon>Arthropoda</taxon>
        <taxon>Chelicerata</taxon>
        <taxon>Arachnida</taxon>
        <taxon>Acari</taxon>
        <taxon>Acariformes</taxon>
        <taxon>Sarcoptiformes</taxon>
        <taxon>Astigmata</taxon>
        <taxon>Psoroptidia</taxon>
        <taxon>Analgoidea</taxon>
        <taxon>Pyroglyphidae</taxon>
        <taxon>Pyroglyphinae</taxon>
        <taxon>Euroglyphus</taxon>
    </lineage>
</organism>
<evidence type="ECO:0000256" key="2">
    <source>
        <dbReference type="ARBA" id="ARBA00022737"/>
    </source>
</evidence>
<accession>A0A1Y3AWP1</accession>
<dbReference type="PANTHER" id="PTHR19818">
    <property type="entry name" value="ZINC FINGER PROTEIN ZIC AND GLI"/>
    <property type="match status" value="1"/>
</dbReference>
<proteinExistence type="predicted"/>
<keyword evidence="1" id="KW-0479">Metal-binding</keyword>
<keyword evidence="2" id="KW-0677">Repeat</keyword>
<dbReference type="GO" id="GO:0005634">
    <property type="term" value="C:nucleus"/>
    <property type="evidence" value="ECO:0007669"/>
    <property type="project" value="UniProtKB-ARBA"/>
</dbReference>
<dbReference type="InterPro" id="IPR013087">
    <property type="entry name" value="Znf_C2H2_type"/>
</dbReference>
<evidence type="ECO:0000256" key="6">
    <source>
        <dbReference type="SAM" id="MobiDB-lite"/>
    </source>
</evidence>
<dbReference type="GO" id="GO:0000981">
    <property type="term" value="F:DNA-binding transcription factor activity, RNA polymerase II-specific"/>
    <property type="evidence" value="ECO:0007669"/>
    <property type="project" value="TreeGrafter"/>
</dbReference>
<evidence type="ECO:0000256" key="1">
    <source>
        <dbReference type="ARBA" id="ARBA00022723"/>
    </source>
</evidence>
<evidence type="ECO:0000256" key="4">
    <source>
        <dbReference type="ARBA" id="ARBA00022833"/>
    </source>
</evidence>
<keyword evidence="9" id="KW-1185">Reference proteome</keyword>
<dbReference type="Gene3D" id="3.30.160.60">
    <property type="entry name" value="Classic Zinc Finger"/>
    <property type="match status" value="2"/>
</dbReference>
<dbReference type="GO" id="GO:0000978">
    <property type="term" value="F:RNA polymerase II cis-regulatory region sequence-specific DNA binding"/>
    <property type="evidence" value="ECO:0007669"/>
    <property type="project" value="TreeGrafter"/>
</dbReference>
<feature type="compositionally biased region" description="Low complexity" evidence="6">
    <location>
        <begin position="9"/>
        <end position="20"/>
    </location>
</feature>
<dbReference type="PANTHER" id="PTHR19818:SF166">
    <property type="entry name" value="C2H2-TYPE DOMAIN-CONTAINING PROTEIN"/>
    <property type="match status" value="1"/>
</dbReference>
<dbReference type="PROSITE" id="PS00028">
    <property type="entry name" value="ZINC_FINGER_C2H2_1"/>
    <property type="match status" value="2"/>
</dbReference>
<evidence type="ECO:0000256" key="5">
    <source>
        <dbReference type="PROSITE-ProRule" id="PRU00042"/>
    </source>
</evidence>
<reference evidence="8 9" key="1">
    <citation type="submission" date="2017-03" db="EMBL/GenBank/DDBJ databases">
        <title>Genome Survey of Euroglyphus maynei.</title>
        <authorList>
            <person name="Arlian L.G."/>
            <person name="Morgan M.S."/>
            <person name="Rider S.D."/>
        </authorList>
    </citation>
    <scope>NUCLEOTIDE SEQUENCE [LARGE SCALE GENOMIC DNA]</scope>
    <source>
        <strain evidence="8">Arlian Lab</strain>
        <tissue evidence="8">Whole body</tissue>
    </source>
</reference>
<dbReference type="SMART" id="SM00355">
    <property type="entry name" value="ZnF_C2H2"/>
    <property type="match status" value="2"/>
</dbReference>
<keyword evidence="4" id="KW-0862">Zinc</keyword>
<name>A0A1Y3AWP1_EURMA</name>
<protein>
    <recommendedName>
        <fullName evidence="7">C2H2-type domain-containing protein</fullName>
    </recommendedName>
</protein>
<feature type="region of interest" description="Disordered" evidence="6">
    <location>
        <begin position="293"/>
        <end position="315"/>
    </location>
</feature>
<evidence type="ECO:0000313" key="8">
    <source>
        <dbReference type="EMBL" id="OTF72920.1"/>
    </source>
</evidence>
<dbReference type="FunFam" id="3.30.160.60:FF:000007">
    <property type="entry name" value="Basic krueppel-like factor 3"/>
    <property type="match status" value="1"/>
</dbReference>
<feature type="region of interest" description="Disordered" evidence="6">
    <location>
        <begin position="1"/>
        <end position="31"/>
    </location>
</feature>
<feature type="domain" description="C2H2-type" evidence="7">
    <location>
        <begin position="47"/>
        <end position="74"/>
    </location>
</feature>
<evidence type="ECO:0000259" key="7">
    <source>
        <dbReference type="PROSITE" id="PS50157"/>
    </source>
</evidence>
<dbReference type="InterPro" id="IPR036236">
    <property type="entry name" value="Znf_C2H2_sf"/>
</dbReference>
<dbReference type="GO" id="GO:0008270">
    <property type="term" value="F:zinc ion binding"/>
    <property type="evidence" value="ECO:0007669"/>
    <property type="project" value="UniProtKB-KW"/>
</dbReference>
<feature type="compositionally biased region" description="Low complexity" evidence="6">
    <location>
        <begin position="293"/>
        <end position="310"/>
    </location>
</feature>
<dbReference type="PROSITE" id="PS50157">
    <property type="entry name" value="ZINC_FINGER_C2H2_2"/>
    <property type="match status" value="2"/>
</dbReference>
<dbReference type="AlphaFoldDB" id="A0A1Y3AWP1"/>
<dbReference type="Pfam" id="PF00096">
    <property type="entry name" value="zf-C2H2"/>
    <property type="match status" value="1"/>
</dbReference>
<keyword evidence="3 5" id="KW-0863">Zinc-finger</keyword>
<dbReference type="GO" id="GO:0045944">
    <property type="term" value="P:positive regulation of transcription by RNA polymerase II"/>
    <property type="evidence" value="ECO:0007669"/>
    <property type="project" value="UniProtKB-ARBA"/>
</dbReference>
<gene>
    <name evidence="8" type="ORF">BLA29_004550</name>
</gene>
<evidence type="ECO:0000313" key="9">
    <source>
        <dbReference type="Proteomes" id="UP000194236"/>
    </source>
</evidence>
<dbReference type="OrthoDB" id="3437960at2759"/>
<comment type="caution">
    <text evidence="8">The sequence shown here is derived from an EMBL/GenBank/DDBJ whole genome shotgun (WGS) entry which is preliminary data.</text>
</comment>
<dbReference type="EMBL" id="MUJZ01054041">
    <property type="protein sequence ID" value="OTF72920.1"/>
    <property type="molecule type" value="Genomic_DNA"/>
</dbReference>
<sequence length="338" mass="37549">MYVTPMKKSTSSLSSTSPSTQNLKRGRPRNEDISTLILSGSTSQSSIKCDICHRTFPREKSLQAHLRTHTGERPYRCDFVGCGRAFAQSGQLRTHQRLHTGEKPFICRQRECHNRFTHPNRRCSLHPSAGVRRIIPVQPVTNKRVGGGGDKSTKKSLKIKKNNNQSMKTLKNNEDNNNSIELLQPISSTLLPSNVQHQQQVIARKSVINHTGRANISRKLDAELSAVAINATNVPNSTPVFVDDAPTPSPATTILNNNENNPELLGALALMELANGIMKKSIINNENIPIVKSINDSNNNNDGGSESKSSCRNVKYDPYLKPTKRILQSIQLNRLYNQ</sequence>
<dbReference type="SUPFAM" id="SSF57667">
    <property type="entry name" value="beta-beta-alpha zinc fingers"/>
    <property type="match status" value="1"/>
</dbReference>